<protein>
    <submittedName>
        <fullName evidence="1">Unnamed protein product</fullName>
    </submittedName>
</protein>
<dbReference type="Proteomes" id="UP001165121">
    <property type="component" value="Unassembled WGS sequence"/>
</dbReference>
<evidence type="ECO:0000313" key="2">
    <source>
        <dbReference type="Proteomes" id="UP001165121"/>
    </source>
</evidence>
<dbReference type="AlphaFoldDB" id="A0A9W6Y4N5"/>
<sequence>MQVKKRVLRHNDGPIAGISSISVLIGWLTTSTNYNRYRGGEGQNGESMTTAFRFRSDYKGLFLDLFDLSLFIACITQSSLQHSRDTPSQASQLVEDAAHAAIRVV</sequence>
<accession>A0A9W6Y4N5</accession>
<dbReference type="OrthoDB" id="99690at2759"/>
<reference evidence="1" key="1">
    <citation type="submission" date="2023-04" db="EMBL/GenBank/DDBJ databases">
        <title>Phytophthora fragariaefolia NBRC 109709.</title>
        <authorList>
            <person name="Ichikawa N."/>
            <person name="Sato H."/>
            <person name="Tonouchi N."/>
        </authorList>
    </citation>
    <scope>NUCLEOTIDE SEQUENCE</scope>
    <source>
        <strain evidence="1">NBRC 109709</strain>
    </source>
</reference>
<name>A0A9W6Y4N5_9STRA</name>
<keyword evidence="2" id="KW-1185">Reference proteome</keyword>
<gene>
    <name evidence="1" type="ORF">Pfra01_002188000</name>
</gene>
<organism evidence="1 2">
    <name type="scientific">Phytophthora fragariaefolia</name>
    <dbReference type="NCBI Taxonomy" id="1490495"/>
    <lineage>
        <taxon>Eukaryota</taxon>
        <taxon>Sar</taxon>
        <taxon>Stramenopiles</taxon>
        <taxon>Oomycota</taxon>
        <taxon>Peronosporomycetes</taxon>
        <taxon>Peronosporales</taxon>
        <taxon>Peronosporaceae</taxon>
        <taxon>Phytophthora</taxon>
    </lineage>
</organism>
<evidence type="ECO:0000313" key="1">
    <source>
        <dbReference type="EMBL" id="GMF53124.1"/>
    </source>
</evidence>
<dbReference type="EMBL" id="BSXT01003238">
    <property type="protein sequence ID" value="GMF53124.1"/>
    <property type="molecule type" value="Genomic_DNA"/>
</dbReference>
<proteinExistence type="predicted"/>
<comment type="caution">
    <text evidence="1">The sequence shown here is derived from an EMBL/GenBank/DDBJ whole genome shotgun (WGS) entry which is preliminary data.</text>
</comment>